<feature type="transmembrane region" description="Helical" evidence="8">
    <location>
        <begin position="423"/>
        <end position="445"/>
    </location>
</feature>
<feature type="transmembrane region" description="Helical" evidence="8">
    <location>
        <begin position="335"/>
        <end position="355"/>
    </location>
</feature>
<name>A0A940MQV6_9PROT</name>
<dbReference type="GO" id="GO:0055085">
    <property type="term" value="P:transmembrane transport"/>
    <property type="evidence" value="ECO:0007669"/>
    <property type="project" value="InterPro"/>
</dbReference>
<feature type="domain" description="ABC transmembrane type-1" evidence="9">
    <location>
        <begin position="69"/>
        <end position="274"/>
    </location>
</feature>
<evidence type="ECO:0000256" key="3">
    <source>
        <dbReference type="ARBA" id="ARBA00022448"/>
    </source>
</evidence>
<accession>A0A940MQV6</accession>
<dbReference type="SUPFAM" id="SSF161098">
    <property type="entry name" value="MetI-like"/>
    <property type="match status" value="2"/>
</dbReference>
<keyword evidence="5 8" id="KW-0812">Transmembrane</keyword>
<evidence type="ECO:0000256" key="5">
    <source>
        <dbReference type="ARBA" id="ARBA00022692"/>
    </source>
</evidence>
<dbReference type="CDD" id="cd06261">
    <property type="entry name" value="TM_PBP2"/>
    <property type="match status" value="2"/>
</dbReference>
<dbReference type="RefSeq" id="WP_209370700.1">
    <property type="nucleotide sequence ID" value="NZ_JAGIZA010000002.1"/>
</dbReference>
<feature type="transmembrane region" description="Helical" evidence="8">
    <location>
        <begin position="107"/>
        <end position="127"/>
    </location>
</feature>
<comment type="caution">
    <text evidence="10">The sequence shown here is derived from an EMBL/GenBank/DDBJ whole genome shotgun (WGS) entry which is preliminary data.</text>
</comment>
<evidence type="ECO:0000256" key="7">
    <source>
        <dbReference type="ARBA" id="ARBA00023136"/>
    </source>
</evidence>
<keyword evidence="11" id="KW-1185">Reference proteome</keyword>
<dbReference type="Proteomes" id="UP000677537">
    <property type="component" value="Unassembled WGS sequence"/>
</dbReference>
<dbReference type="Gene3D" id="1.10.3720.10">
    <property type="entry name" value="MetI-like"/>
    <property type="match status" value="2"/>
</dbReference>
<evidence type="ECO:0000256" key="2">
    <source>
        <dbReference type="ARBA" id="ARBA00007069"/>
    </source>
</evidence>
<keyword evidence="4" id="KW-1003">Cell membrane</keyword>
<feature type="transmembrane region" description="Helical" evidence="8">
    <location>
        <begin position="548"/>
        <end position="574"/>
    </location>
</feature>
<sequence>MAGPASAVPARRRWNALWLALPGALFLLLLLVLPSLQLLSVSLTDSETGEFSLAAYERAFGARVYARIIGNTFAIAAQTTGLCLLLGYPLAYWLAGLPARRQRAATLLVLLPFWTSALVKNFAWLVLLGRTGIVAGAFQALGLGQPPDLLFNRPVVLFAMVHSLLPLAVVSMLPVMTGIDRGLLQAAGTLGAPRAAAFWRIHLPLSMPGVASAGLLVFIASLGYFITPALLGSPQETMMGQAIITQVQQMDNLVFAAALSALLIGAALLSCLLYDRVFGLSSVSGGAAAPRAAGSPLRRAGLGLAASLATLFGGLSEGLARLLGGHRFGWLLPAYAWAIVAVLVLPLLAMVPMAFTSASFLSFPPPGFGLRWFAEYFASPVWMSATLRSFGIGLATAVVTTALAALAAFGLARGAGRLSRPVFLMFMTPMIVPSIVVAVALFQLFARVGLVATDAGIMLGHTVHAMPIAFVILLATLKTHDWRLDQAAATLGADRRRTLLRVTLPLMRGGLVGALIFAFLSSFEELTVALFIGGGLRTTLPKQMWDDVILQVSPVLVAASVVVVVLVTALFLLAEFLRPARRGRAA</sequence>
<feature type="domain" description="ABC transmembrane type-1" evidence="9">
    <location>
        <begin position="386"/>
        <end position="574"/>
    </location>
</feature>
<dbReference type="PROSITE" id="PS50928">
    <property type="entry name" value="ABC_TM1"/>
    <property type="match status" value="2"/>
</dbReference>
<feature type="transmembrane region" description="Helical" evidence="8">
    <location>
        <begin position="498"/>
        <end position="520"/>
    </location>
</feature>
<organism evidence="10 11">
    <name type="scientific">Roseomonas indoligenes</name>
    <dbReference type="NCBI Taxonomy" id="2820811"/>
    <lineage>
        <taxon>Bacteria</taxon>
        <taxon>Pseudomonadati</taxon>
        <taxon>Pseudomonadota</taxon>
        <taxon>Alphaproteobacteria</taxon>
        <taxon>Acetobacterales</taxon>
        <taxon>Roseomonadaceae</taxon>
        <taxon>Roseomonas</taxon>
    </lineage>
</organism>
<dbReference type="PANTHER" id="PTHR42929:SF5">
    <property type="entry name" value="ABC TRANSPORTER PERMEASE PROTEIN"/>
    <property type="match status" value="1"/>
</dbReference>
<comment type="subcellular location">
    <subcellularLocation>
        <location evidence="1 8">Cell membrane</location>
        <topology evidence="1 8">Multi-pass membrane protein</topology>
    </subcellularLocation>
</comment>
<dbReference type="Pfam" id="PF00528">
    <property type="entry name" value="BPD_transp_1"/>
    <property type="match status" value="2"/>
</dbReference>
<keyword evidence="7 8" id="KW-0472">Membrane</keyword>
<feature type="transmembrane region" description="Helical" evidence="8">
    <location>
        <begin position="457"/>
        <end position="477"/>
    </location>
</feature>
<dbReference type="GO" id="GO:0005886">
    <property type="term" value="C:plasma membrane"/>
    <property type="evidence" value="ECO:0007669"/>
    <property type="project" value="UniProtKB-SubCell"/>
</dbReference>
<evidence type="ECO:0000313" key="10">
    <source>
        <dbReference type="EMBL" id="MBP0491809.1"/>
    </source>
</evidence>
<dbReference type="EMBL" id="JAGIZA010000002">
    <property type="protein sequence ID" value="MBP0491809.1"/>
    <property type="molecule type" value="Genomic_DNA"/>
</dbReference>
<dbReference type="InterPro" id="IPR000515">
    <property type="entry name" value="MetI-like"/>
</dbReference>
<evidence type="ECO:0000256" key="4">
    <source>
        <dbReference type="ARBA" id="ARBA00022475"/>
    </source>
</evidence>
<dbReference type="PANTHER" id="PTHR42929">
    <property type="entry name" value="INNER MEMBRANE ABC TRANSPORTER PERMEASE PROTEIN YDCU-RELATED-RELATED"/>
    <property type="match status" value="1"/>
</dbReference>
<evidence type="ECO:0000313" key="11">
    <source>
        <dbReference type="Proteomes" id="UP000677537"/>
    </source>
</evidence>
<dbReference type="AlphaFoldDB" id="A0A940MQV6"/>
<feature type="transmembrane region" description="Helical" evidence="8">
    <location>
        <begin position="68"/>
        <end position="95"/>
    </location>
</feature>
<evidence type="ECO:0000256" key="8">
    <source>
        <dbReference type="RuleBase" id="RU363032"/>
    </source>
</evidence>
<feature type="transmembrane region" description="Helical" evidence="8">
    <location>
        <begin position="390"/>
        <end position="411"/>
    </location>
</feature>
<protein>
    <submittedName>
        <fullName evidence="10">ABC transporter permease subunit</fullName>
    </submittedName>
</protein>
<dbReference type="InterPro" id="IPR035906">
    <property type="entry name" value="MetI-like_sf"/>
</dbReference>
<reference evidence="10" key="1">
    <citation type="submission" date="2021-03" db="EMBL/GenBank/DDBJ databases">
        <authorList>
            <person name="So Y."/>
        </authorList>
    </citation>
    <scope>NUCLEOTIDE SEQUENCE</scope>
    <source>
        <strain evidence="10">SG15</strain>
    </source>
</reference>
<keyword evidence="6 8" id="KW-1133">Transmembrane helix</keyword>
<evidence type="ECO:0000259" key="9">
    <source>
        <dbReference type="PROSITE" id="PS50928"/>
    </source>
</evidence>
<proteinExistence type="inferred from homology"/>
<feature type="transmembrane region" description="Helical" evidence="8">
    <location>
        <begin position="253"/>
        <end position="275"/>
    </location>
</feature>
<keyword evidence="3 8" id="KW-0813">Transport</keyword>
<feature type="transmembrane region" description="Helical" evidence="8">
    <location>
        <begin position="155"/>
        <end position="175"/>
    </location>
</feature>
<comment type="similarity">
    <text evidence="2">Belongs to the binding-protein-dependent transport system permease family. CysTW subfamily.</text>
</comment>
<feature type="transmembrane region" description="Helical" evidence="8">
    <location>
        <begin position="213"/>
        <end position="232"/>
    </location>
</feature>
<evidence type="ECO:0000256" key="6">
    <source>
        <dbReference type="ARBA" id="ARBA00022989"/>
    </source>
</evidence>
<evidence type="ECO:0000256" key="1">
    <source>
        <dbReference type="ARBA" id="ARBA00004651"/>
    </source>
</evidence>
<gene>
    <name evidence="10" type="ORF">J5Y10_03345</name>
</gene>